<dbReference type="Proteomes" id="UP000541444">
    <property type="component" value="Unassembled WGS sequence"/>
</dbReference>
<feature type="domain" description="Gnk2-homologous" evidence="15">
    <location>
        <begin position="35"/>
        <end position="138"/>
    </location>
</feature>
<feature type="transmembrane region" description="Helical" evidence="14">
    <location>
        <begin position="262"/>
        <end position="282"/>
    </location>
</feature>
<accession>A0A7J7LP57</accession>
<dbReference type="PANTHER" id="PTHR32080">
    <property type="entry name" value="ANTIFUNGAL PROTEIN GINKBILOBIN-2-LIKE"/>
    <property type="match status" value="1"/>
</dbReference>
<dbReference type="PROSITE" id="PS51473">
    <property type="entry name" value="GNK2"/>
    <property type="match status" value="2"/>
</dbReference>
<comment type="subcellular location">
    <subcellularLocation>
        <location evidence="12">Cell junction</location>
        <location evidence="12">Plasmodesma</location>
    </subcellularLocation>
    <subcellularLocation>
        <location evidence="1">Cell membrane</location>
        <topology evidence="1">Single-pass type I membrane protein</topology>
    </subcellularLocation>
</comment>
<dbReference type="GO" id="GO:0009506">
    <property type="term" value="C:plasmodesma"/>
    <property type="evidence" value="ECO:0007669"/>
    <property type="project" value="UniProtKB-SubCell"/>
</dbReference>
<evidence type="ECO:0000256" key="6">
    <source>
        <dbReference type="ARBA" id="ARBA00022729"/>
    </source>
</evidence>
<evidence type="ECO:0000313" key="17">
    <source>
        <dbReference type="Proteomes" id="UP000541444"/>
    </source>
</evidence>
<dbReference type="AlphaFoldDB" id="A0A7J7LP57"/>
<reference evidence="16 17" key="1">
    <citation type="journal article" date="2020" name="IScience">
        <title>Genome Sequencing of the Endangered Kingdonia uniflora (Circaeasteraceae, Ranunculales) Reveals Potential Mechanisms of Evolutionary Specialization.</title>
        <authorList>
            <person name="Sun Y."/>
            <person name="Deng T."/>
            <person name="Zhang A."/>
            <person name="Moore M.J."/>
            <person name="Landis J.B."/>
            <person name="Lin N."/>
            <person name="Zhang H."/>
            <person name="Zhang X."/>
            <person name="Huang J."/>
            <person name="Zhang X."/>
            <person name="Sun H."/>
            <person name="Wang H."/>
        </authorList>
    </citation>
    <scope>NUCLEOTIDE SEQUENCE [LARGE SCALE GENOMIC DNA]</scope>
    <source>
        <strain evidence="16">TB1705</strain>
        <tissue evidence="16">Leaf</tissue>
    </source>
</reference>
<comment type="similarity">
    <text evidence="13">Belongs to the cysteine-rich repeat secretory protein family. Plasmodesmata-located proteins (PDLD) subfamily.</text>
</comment>
<dbReference type="FunFam" id="3.30.430.20:FF:000001">
    <property type="entry name" value="cysteine-rich repeat secretory protein 3"/>
    <property type="match status" value="1"/>
</dbReference>
<organism evidence="16 17">
    <name type="scientific">Kingdonia uniflora</name>
    <dbReference type="NCBI Taxonomy" id="39325"/>
    <lineage>
        <taxon>Eukaryota</taxon>
        <taxon>Viridiplantae</taxon>
        <taxon>Streptophyta</taxon>
        <taxon>Embryophyta</taxon>
        <taxon>Tracheophyta</taxon>
        <taxon>Spermatophyta</taxon>
        <taxon>Magnoliopsida</taxon>
        <taxon>Ranunculales</taxon>
        <taxon>Circaeasteraceae</taxon>
        <taxon>Kingdonia</taxon>
    </lineage>
</organism>
<evidence type="ECO:0000256" key="4">
    <source>
        <dbReference type="ARBA" id="ARBA00022581"/>
    </source>
</evidence>
<evidence type="ECO:0000256" key="8">
    <source>
        <dbReference type="ARBA" id="ARBA00022949"/>
    </source>
</evidence>
<keyword evidence="2" id="KW-0813">Transport</keyword>
<keyword evidence="5 14" id="KW-0812">Transmembrane</keyword>
<comment type="caution">
    <text evidence="16">The sequence shown here is derived from an EMBL/GenBank/DDBJ whole genome shotgun (WGS) entry which is preliminary data.</text>
</comment>
<evidence type="ECO:0000256" key="14">
    <source>
        <dbReference type="SAM" id="Phobius"/>
    </source>
</evidence>
<dbReference type="CDD" id="cd23509">
    <property type="entry name" value="Gnk2-like"/>
    <property type="match status" value="2"/>
</dbReference>
<dbReference type="GO" id="GO:0010497">
    <property type="term" value="P:plasmodesmata-mediated intercellular transport"/>
    <property type="evidence" value="ECO:0007669"/>
    <property type="project" value="TreeGrafter"/>
</dbReference>
<keyword evidence="10 14" id="KW-0472">Membrane</keyword>
<evidence type="ECO:0000256" key="2">
    <source>
        <dbReference type="ARBA" id="ARBA00022448"/>
    </source>
</evidence>
<evidence type="ECO:0000256" key="12">
    <source>
        <dbReference type="ARBA" id="ARBA00024184"/>
    </source>
</evidence>
<keyword evidence="6" id="KW-0732">Signal</keyword>
<protein>
    <recommendedName>
        <fullName evidence="15">Gnk2-homologous domain-containing protein</fullName>
    </recommendedName>
</protein>
<dbReference type="InterPro" id="IPR002902">
    <property type="entry name" value="GNK2"/>
</dbReference>
<dbReference type="GO" id="GO:0046739">
    <property type="term" value="P:transport of virus in multicellular host"/>
    <property type="evidence" value="ECO:0007669"/>
    <property type="project" value="UniProtKB-ARBA"/>
</dbReference>
<dbReference type="Pfam" id="PF01657">
    <property type="entry name" value="Stress-antifung"/>
    <property type="match status" value="2"/>
</dbReference>
<proteinExistence type="inferred from homology"/>
<keyword evidence="11" id="KW-1015">Disulfide bond</keyword>
<evidence type="ECO:0000256" key="9">
    <source>
        <dbReference type="ARBA" id="ARBA00022989"/>
    </source>
</evidence>
<evidence type="ECO:0000256" key="1">
    <source>
        <dbReference type="ARBA" id="ARBA00004251"/>
    </source>
</evidence>
<keyword evidence="3" id="KW-1003">Cell membrane</keyword>
<dbReference type="FunFam" id="3.30.430.20:FF:000008">
    <property type="entry name" value="cysteine-rich repeat secretory protein 3"/>
    <property type="match status" value="1"/>
</dbReference>
<dbReference type="EMBL" id="JACGCM010002131">
    <property type="protein sequence ID" value="KAF6144446.1"/>
    <property type="molecule type" value="Genomic_DNA"/>
</dbReference>
<keyword evidence="7" id="KW-0677">Repeat</keyword>
<keyword evidence="17" id="KW-1185">Reference proteome</keyword>
<evidence type="ECO:0000256" key="7">
    <source>
        <dbReference type="ARBA" id="ARBA00022737"/>
    </source>
</evidence>
<gene>
    <name evidence="16" type="ORF">GIB67_024673</name>
</gene>
<evidence type="ECO:0000256" key="10">
    <source>
        <dbReference type="ARBA" id="ARBA00023136"/>
    </source>
</evidence>
<dbReference type="GO" id="GO:0005886">
    <property type="term" value="C:plasma membrane"/>
    <property type="evidence" value="ECO:0007669"/>
    <property type="project" value="UniProtKB-SubCell"/>
</dbReference>
<dbReference type="InterPro" id="IPR038408">
    <property type="entry name" value="GNK2_sf"/>
</dbReference>
<evidence type="ECO:0000256" key="3">
    <source>
        <dbReference type="ARBA" id="ARBA00022475"/>
    </source>
</evidence>
<feature type="domain" description="Gnk2-homologous" evidence="15">
    <location>
        <begin position="143"/>
        <end position="242"/>
    </location>
</feature>
<dbReference type="PANTHER" id="PTHR32080:SF24">
    <property type="entry name" value="PLASMODESMATA-LOCATED PROTEIN 2"/>
    <property type="match status" value="1"/>
</dbReference>
<evidence type="ECO:0000313" key="16">
    <source>
        <dbReference type="EMBL" id="KAF6144446.1"/>
    </source>
</evidence>
<dbReference type="InterPro" id="IPR051378">
    <property type="entry name" value="Cell2Cell_Antifungal"/>
</dbReference>
<dbReference type="OrthoDB" id="1926347at2759"/>
<sequence length="293" mass="30990">MGFLSSNNPFCFVFVITIFGFGFLPNVTIAASDYSTLVYRGCAKQTFLDPAGVYTQTLLSLFDSLISQSSKTKFFKTSSGGGQVSFSGVFQCRGDLSNNDCYTCVSKLPEMLSKLCGKTIAGRVQLHGCSLHYELNGFPQISGIELLYKTCGGSNAAGGGFGQRRDTAFAAVESGMVSGNGFYATSFESVYVLAQCEGSLSNGDCGVCVKSAVQKAEVECGNSISGQVYLNKCYISYTYYPNGISRKSPSGGGTGQNPGKTLAIVVGGAAAVGFGVILFMFIRSVMKKHDGKY</sequence>
<evidence type="ECO:0000256" key="13">
    <source>
        <dbReference type="ARBA" id="ARBA00038393"/>
    </source>
</evidence>
<evidence type="ECO:0000259" key="15">
    <source>
        <dbReference type="PROSITE" id="PS51473"/>
    </source>
</evidence>
<dbReference type="Gene3D" id="3.30.430.20">
    <property type="entry name" value="Gnk2 domain, C-X8-C-X2-C motif"/>
    <property type="match status" value="2"/>
</dbReference>
<evidence type="ECO:0000256" key="11">
    <source>
        <dbReference type="ARBA" id="ARBA00023157"/>
    </source>
</evidence>
<keyword evidence="8" id="KW-0965">Cell junction</keyword>
<keyword evidence="4" id="KW-0945">Host-virus interaction</keyword>
<keyword evidence="9 14" id="KW-1133">Transmembrane helix</keyword>
<name>A0A7J7LP57_9MAGN</name>
<evidence type="ECO:0000256" key="5">
    <source>
        <dbReference type="ARBA" id="ARBA00022692"/>
    </source>
</evidence>